<accession>A0AAV2RXT9</accession>
<dbReference type="PANTHER" id="PTHR37984:SF5">
    <property type="entry name" value="PROTEIN NYNRIN-LIKE"/>
    <property type="match status" value="1"/>
</dbReference>
<dbReference type="InterPro" id="IPR001584">
    <property type="entry name" value="Integrase_cat-core"/>
</dbReference>
<reference evidence="4 5" key="1">
    <citation type="submission" date="2024-05" db="EMBL/GenBank/DDBJ databases">
        <authorList>
            <person name="Wallberg A."/>
        </authorList>
    </citation>
    <scope>NUCLEOTIDE SEQUENCE [LARGE SCALE GENOMIC DNA]</scope>
</reference>
<evidence type="ECO:0000313" key="4">
    <source>
        <dbReference type="EMBL" id="CAL4151213.1"/>
    </source>
</evidence>
<evidence type="ECO:0000256" key="1">
    <source>
        <dbReference type="ARBA" id="ARBA00012493"/>
    </source>
</evidence>
<feature type="domain" description="Integrase catalytic" evidence="3">
    <location>
        <begin position="84"/>
        <end position="241"/>
    </location>
</feature>
<evidence type="ECO:0000256" key="2">
    <source>
        <dbReference type="SAM" id="MobiDB-lite"/>
    </source>
</evidence>
<dbReference type="SUPFAM" id="SSF53098">
    <property type="entry name" value="Ribonuclease H-like"/>
    <property type="match status" value="1"/>
</dbReference>
<gene>
    <name evidence="4" type="ORF">MNOR_LOCUS30740</name>
</gene>
<proteinExistence type="predicted"/>
<dbReference type="GO" id="GO:0015074">
    <property type="term" value="P:DNA integration"/>
    <property type="evidence" value="ECO:0007669"/>
    <property type="project" value="InterPro"/>
</dbReference>
<feature type="region of interest" description="Disordered" evidence="2">
    <location>
        <begin position="361"/>
        <end position="387"/>
    </location>
</feature>
<name>A0AAV2RXT9_MEGNR</name>
<dbReference type="EC" id="2.7.7.49" evidence="1"/>
<dbReference type="Proteomes" id="UP001497623">
    <property type="component" value="Unassembled WGS sequence"/>
</dbReference>
<evidence type="ECO:0000313" key="5">
    <source>
        <dbReference type="Proteomes" id="UP001497623"/>
    </source>
</evidence>
<dbReference type="PANTHER" id="PTHR37984">
    <property type="entry name" value="PROTEIN CBG26694"/>
    <property type="match status" value="1"/>
</dbReference>
<dbReference type="PROSITE" id="PS50994">
    <property type="entry name" value="INTEGRASE"/>
    <property type="match status" value="1"/>
</dbReference>
<dbReference type="FunFam" id="1.10.340.70:FF:000001">
    <property type="entry name" value="Retrovirus-related Pol polyprotein from transposon gypsy-like Protein"/>
    <property type="match status" value="1"/>
</dbReference>
<dbReference type="EMBL" id="CAXKWB010038208">
    <property type="protein sequence ID" value="CAL4151213.1"/>
    <property type="molecule type" value="Genomic_DNA"/>
</dbReference>
<organism evidence="4 5">
    <name type="scientific">Meganyctiphanes norvegica</name>
    <name type="common">Northern krill</name>
    <name type="synonym">Thysanopoda norvegica</name>
    <dbReference type="NCBI Taxonomy" id="48144"/>
    <lineage>
        <taxon>Eukaryota</taxon>
        <taxon>Metazoa</taxon>
        <taxon>Ecdysozoa</taxon>
        <taxon>Arthropoda</taxon>
        <taxon>Crustacea</taxon>
        <taxon>Multicrustacea</taxon>
        <taxon>Malacostraca</taxon>
        <taxon>Eumalacostraca</taxon>
        <taxon>Eucarida</taxon>
        <taxon>Euphausiacea</taxon>
        <taxon>Euphausiidae</taxon>
        <taxon>Meganyctiphanes</taxon>
    </lineage>
</organism>
<dbReference type="Gene3D" id="1.10.340.70">
    <property type="match status" value="1"/>
</dbReference>
<dbReference type="Gene3D" id="3.30.420.10">
    <property type="entry name" value="Ribonuclease H-like superfamily/Ribonuclease H"/>
    <property type="match status" value="1"/>
</dbReference>
<sequence>YYIRVKLDGSIHYCLVVPNSLKKAALETAHADHFGQKKTIQKVEEIFYWAGYRGDVVKFVKGCKSCQEYKEGRHLRRRWQVLPPAEKPLDRVSVDLTDLINGYQGYRYVLTVMCHYSRFVVFYPLRNKTSETVSRNMRKYFLMIGVPRQMIADRGTEFTGFEFQQLCINFGVKINHTLPFHPQGNSITERMHRTFKTTIAVMSEQSPLSWPKYLDDAAHALNTAVHATTGAQPYFAFFSRHMRRYVGVPLPSIENEEREGLSEAHNIIRETSKRLSKKILDIANRGRYDENVNVGDLVWVLNEYQIPGTARKLNKKWTGPYRVEHVIREGAAYKLSNPFEPERNHLSRAAEKIKRFYPETEFQEVVEREPEEDTEDEPIPEPIVEEPALRYPKRVRKPKVPYSP</sequence>
<dbReference type="GO" id="GO:0003964">
    <property type="term" value="F:RNA-directed DNA polymerase activity"/>
    <property type="evidence" value="ECO:0007669"/>
    <property type="project" value="UniProtKB-EC"/>
</dbReference>
<dbReference type="InterPro" id="IPR050951">
    <property type="entry name" value="Retrovirus_Pol_polyprotein"/>
</dbReference>
<comment type="caution">
    <text evidence="4">The sequence shown here is derived from an EMBL/GenBank/DDBJ whole genome shotgun (WGS) entry which is preliminary data.</text>
</comment>
<dbReference type="InterPro" id="IPR012337">
    <property type="entry name" value="RNaseH-like_sf"/>
</dbReference>
<keyword evidence="5" id="KW-1185">Reference proteome</keyword>
<feature type="non-terminal residue" evidence="4">
    <location>
        <position position="1"/>
    </location>
</feature>
<dbReference type="GO" id="GO:0003676">
    <property type="term" value="F:nucleic acid binding"/>
    <property type="evidence" value="ECO:0007669"/>
    <property type="project" value="InterPro"/>
</dbReference>
<feature type="compositionally biased region" description="Acidic residues" evidence="2">
    <location>
        <begin position="361"/>
        <end position="379"/>
    </location>
</feature>
<dbReference type="InterPro" id="IPR041588">
    <property type="entry name" value="Integrase_H2C2"/>
</dbReference>
<dbReference type="InterPro" id="IPR036397">
    <property type="entry name" value="RNaseH_sf"/>
</dbReference>
<feature type="non-terminal residue" evidence="4">
    <location>
        <position position="404"/>
    </location>
</feature>
<evidence type="ECO:0000259" key="3">
    <source>
        <dbReference type="PROSITE" id="PS50994"/>
    </source>
</evidence>
<dbReference type="Pfam" id="PF17921">
    <property type="entry name" value="Integrase_H2C2"/>
    <property type="match status" value="1"/>
</dbReference>
<dbReference type="Pfam" id="PF00665">
    <property type="entry name" value="rve"/>
    <property type="match status" value="1"/>
</dbReference>
<protein>
    <recommendedName>
        <fullName evidence="1">RNA-directed DNA polymerase</fullName>
        <ecNumber evidence="1">2.7.7.49</ecNumber>
    </recommendedName>
</protein>
<dbReference type="AlphaFoldDB" id="A0AAV2RXT9"/>